<organism evidence="3 4">
    <name type="scientific">Candidatus Scatomorpha merdipullorum</name>
    <dbReference type="NCBI Taxonomy" id="2840927"/>
    <lineage>
        <taxon>Bacteria</taxon>
        <taxon>Bacillati</taxon>
        <taxon>Bacillota</taxon>
        <taxon>Clostridia</taxon>
        <taxon>Eubacteriales</taxon>
        <taxon>Candidatus Scatomorpha</taxon>
    </lineage>
</organism>
<dbReference type="InterPro" id="IPR013517">
    <property type="entry name" value="FG-GAP"/>
</dbReference>
<dbReference type="InterPro" id="IPR028994">
    <property type="entry name" value="Integrin_alpha_N"/>
</dbReference>
<sequence length="994" mass="107198">MKRITALALLCALIISLAGCGETGGVKQNSLPEAELTPGEYGLKAAVVYNGEANDGLWRDTLSRLEQPLLLGLEAEAVDVSAEYSLEGYGLLYLDESIKAAANAEELRGEILAFAENGGAVYCTNGFYDFFPADFFGAESFAEVPDYPYHMEYPEVSADLRDAQDITRDFYTLYEAYAEFPELEGLERGVGMAPDSAVTLAAKNGLALSAVNRYGSGWVFFCSGLLPNPYYTLGTSLENRTDEQRILSDTALSAARILESAFASFVLKRTVGYSLWRVFGSHGNPAMTWELHFEELTGFENGSGTAFADMLRDYLQIPSYTLIRNSYTWFLRAETVTSLLGRSGDGLSFKMDMDESAYSSGTHAAAEGEWLTLAELEDGGSYFIDDTQYDQRAYPCLADLDGDGVLDLVAGSADGGVYFFRGLGYDDRIKTEAAVKLGSVGAYSAPVVCDADADGTPDILCGAADGNVYLMRGEGDMSFAEPELWLETELETQALPDVGDLNGDGALDLVLGSNEGRLLIYYGSGEGLELSGESEEPGSFGVEGAWLAPCVADLNGDGLADLAVGTFDGYIARLINSGSGFDAAGYIELDEKNYKGSYNAKFGNNCVPRFADIDGDGLADLVCGSLEYGMNYSIDSEYFPAREELGAQLDYFRENGYYVGVHFYTNAAASPEREAYELGRHLEAMRLYGLDTSGIGANQHTWHTSANSPTQSFTSLWEAGLLFNTGFAAPGDAEPYPQTSARNVISLPFYLTSEDGERTILLQNCSTLPYSDSAWTDISARWDMPVAVYYHCDFTVGNEEKTRTDIERVENFRQTHGYSFVMENQLMYASAAAINMTASVENGSGEGFDITITAGAEHNRAAMYDGDYQTSTGARLSLGEALADEELSIEAAAWHRDGDEIYLSLARPAHISGGEASEGAHLTRINLPAAVAVTDAGATVQFREGGMMEAAVSGAAHTGSDGWAVSESASGETVFTCYDANPRTLNIIFGEEQA</sequence>
<dbReference type="Proteomes" id="UP000824001">
    <property type="component" value="Unassembled WGS sequence"/>
</dbReference>
<name>A0A9D1FBN6_9FIRM</name>
<evidence type="ECO:0000313" key="3">
    <source>
        <dbReference type="EMBL" id="HIS65923.1"/>
    </source>
</evidence>
<reference evidence="3" key="1">
    <citation type="submission" date="2020-10" db="EMBL/GenBank/DDBJ databases">
        <authorList>
            <person name="Gilroy R."/>
        </authorList>
    </citation>
    <scope>NUCLEOTIDE SEQUENCE</scope>
    <source>
        <strain evidence="3">ChiHjej10B9-9673</strain>
    </source>
</reference>
<protein>
    <submittedName>
        <fullName evidence="3">VCBS repeat-containing protein</fullName>
    </submittedName>
</protein>
<gene>
    <name evidence="3" type="ORF">IAC18_00030</name>
</gene>
<accession>A0A9D1FBN6</accession>
<dbReference type="PANTHER" id="PTHR44103:SF1">
    <property type="entry name" value="PROPROTEIN CONVERTASE P"/>
    <property type="match status" value="1"/>
</dbReference>
<dbReference type="Gene3D" id="2.130.10.130">
    <property type="entry name" value="Integrin alpha, N-terminal"/>
    <property type="match status" value="2"/>
</dbReference>
<evidence type="ECO:0000256" key="1">
    <source>
        <dbReference type="ARBA" id="ARBA00022729"/>
    </source>
</evidence>
<evidence type="ECO:0000256" key="2">
    <source>
        <dbReference type="SAM" id="SignalP"/>
    </source>
</evidence>
<feature type="chain" id="PRO_5039084115" evidence="2">
    <location>
        <begin position="21"/>
        <end position="994"/>
    </location>
</feature>
<dbReference type="SUPFAM" id="SSF69318">
    <property type="entry name" value="Integrin alpha N-terminal domain"/>
    <property type="match status" value="2"/>
</dbReference>
<reference evidence="3" key="2">
    <citation type="journal article" date="2021" name="PeerJ">
        <title>Extensive microbial diversity within the chicken gut microbiome revealed by metagenomics and culture.</title>
        <authorList>
            <person name="Gilroy R."/>
            <person name="Ravi A."/>
            <person name="Getino M."/>
            <person name="Pursley I."/>
            <person name="Horton D.L."/>
            <person name="Alikhan N.F."/>
            <person name="Baker D."/>
            <person name="Gharbi K."/>
            <person name="Hall N."/>
            <person name="Watson M."/>
            <person name="Adriaenssens E.M."/>
            <person name="Foster-Nyarko E."/>
            <person name="Jarju S."/>
            <person name="Secka A."/>
            <person name="Antonio M."/>
            <person name="Oren A."/>
            <person name="Chaudhuri R.R."/>
            <person name="La Ragione R."/>
            <person name="Hildebrand F."/>
            <person name="Pallen M.J."/>
        </authorList>
    </citation>
    <scope>NUCLEOTIDE SEQUENCE</scope>
    <source>
        <strain evidence="3">ChiHjej10B9-9673</strain>
    </source>
</reference>
<feature type="signal peptide" evidence="2">
    <location>
        <begin position="1"/>
        <end position="20"/>
    </location>
</feature>
<evidence type="ECO:0000313" key="4">
    <source>
        <dbReference type="Proteomes" id="UP000824001"/>
    </source>
</evidence>
<dbReference type="AlphaFoldDB" id="A0A9D1FBN6"/>
<keyword evidence="1 2" id="KW-0732">Signal</keyword>
<dbReference type="PANTHER" id="PTHR44103">
    <property type="entry name" value="PROPROTEIN CONVERTASE P"/>
    <property type="match status" value="1"/>
</dbReference>
<proteinExistence type="predicted"/>
<dbReference type="Pfam" id="PF13517">
    <property type="entry name" value="FG-GAP_3"/>
    <property type="match status" value="2"/>
</dbReference>
<comment type="caution">
    <text evidence="3">The sequence shown here is derived from an EMBL/GenBank/DDBJ whole genome shotgun (WGS) entry which is preliminary data.</text>
</comment>
<dbReference type="PROSITE" id="PS51257">
    <property type="entry name" value="PROKAR_LIPOPROTEIN"/>
    <property type="match status" value="1"/>
</dbReference>
<dbReference type="EMBL" id="DVJK01000001">
    <property type="protein sequence ID" value="HIS65923.1"/>
    <property type="molecule type" value="Genomic_DNA"/>
</dbReference>